<evidence type="ECO:0000313" key="1">
    <source>
        <dbReference type="EMBL" id="KYL05366.1"/>
    </source>
</evidence>
<comment type="caution">
    <text evidence="1">The sequence shown here is derived from an EMBL/GenBank/DDBJ whole genome shotgun (WGS) entry which is preliminary data.</text>
</comment>
<reference evidence="1 2" key="1">
    <citation type="submission" date="2016-03" db="EMBL/GenBank/DDBJ databases">
        <title>Comparative genomics of human isolates of Fusobacterium necrophorum.</title>
        <authorList>
            <person name="Jensen A."/>
            <person name="Bank S."/>
            <person name="Andersen P.S."/>
            <person name="Kristensen L.H."/>
            <person name="Prag J."/>
        </authorList>
    </citation>
    <scope>NUCLEOTIDE SEQUENCE [LARGE SCALE GENOMIC DNA]</scope>
    <source>
        <strain evidence="1 2">LS_1264</strain>
    </source>
</reference>
<dbReference type="AlphaFoldDB" id="A0A162J949"/>
<accession>A0A162J949</accession>
<dbReference type="RefSeq" id="WP_062680966.1">
    <property type="nucleotide sequence ID" value="NZ_CAXOUF010000029.1"/>
</dbReference>
<name>A0A162J949_9FUSO</name>
<organism evidence="1 2">
    <name type="scientific">Fusobacterium necrophorum subsp. funduliforme</name>
    <dbReference type="NCBI Taxonomy" id="143387"/>
    <lineage>
        <taxon>Bacteria</taxon>
        <taxon>Fusobacteriati</taxon>
        <taxon>Fusobacteriota</taxon>
        <taxon>Fusobacteriia</taxon>
        <taxon>Fusobacteriales</taxon>
        <taxon>Fusobacteriaceae</taxon>
        <taxon>Fusobacterium</taxon>
    </lineage>
</organism>
<protein>
    <submittedName>
        <fullName evidence="1">Uncharacterized protein</fullName>
    </submittedName>
</protein>
<proteinExistence type="predicted"/>
<dbReference type="EMBL" id="LVEA01000001">
    <property type="protein sequence ID" value="KYL05366.1"/>
    <property type="molecule type" value="Genomic_DNA"/>
</dbReference>
<dbReference type="Proteomes" id="UP000075816">
    <property type="component" value="Unassembled WGS sequence"/>
</dbReference>
<gene>
    <name evidence="1" type="ORF">A2J07_01100</name>
</gene>
<sequence length="83" mass="10295">MKKIEFLFNILLEKNITFEKTFFDEYILYDFLIILTEKKTDKRLEEYFKRGFESFVFPEGYISSENLQKIIGEDLREYEYFVF</sequence>
<evidence type="ECO:0000313" key="2">
    <source>
        <dbReference type="Proteomes" id="UP000075816"/>
    </source>
</evidence>